<dbReference type="EMBL" id="JAAOAO010000199">
    <property type="protein sequence ID" value="KAF5557372.1"/>
    <property type="molecule type" value="Genomic_DNA"/>
</dbReference>
<protein>
    <submittedName>
        <fullName evidence="1">Uncharacterized protein</fullName>
    </submittedName>
</protein>
<organism evidence="1 2">
    <name type="scientific">Fusarium napiforme</name>
    <dbReference type="NCBI Taxonomy" id="42672"/>
    <lineage>
        <taxon>Eukaryota</taxon>
        <taxon>Fungi</taxon>
        <taxon>Dikarya</taxon>
        <taxon>Ascomycota</taxon>
        <taxon>Pezizomycotina</taxon>
        <taxon>Sordariomycetes</taxon>
        <taxon>Hypocreomycetidae</taxon>
        <taxon>Hypocreales</taxon>
        <taxon>Nectriaceae</taxon>
        <taxon>Fusarium</taxon>
        <taxon>Fusarium fujikuroi species complex</taxon>
    </lineage>
</organism>
<evidence type="ECO:0000313" key="1">
    <source>
        <dbReference type="EMBL" id="KAF5557372.1"/>
    </source>
</evidence>
<dbReference type="Proteomes" id="UP000574317">
    <property type="component" value="Unassembled WGS sequence"/>
</dbReference>
<dbReference type="AlphaFoldDB" id="A0A8H5JMA5"/>
<accession>A0A8H5JMA5</accession>
<proteinExistence type="predicted"/>
<sequence length="390" mass="44858">MAQFSEEIMYFLEDMSLSEDMLQTCEEMSPVSEDIPILEDLPQILELPQISQEMSQISEETMHELKKQLMQSQLDSLRISMENLAHSFDRVPAAIIARSCLAILKSMISLSYSSVMLFIDKYNESKLRRKFEEIQKFQKLTRSFADDEKDDHLEFIRSLADDEKDDCPDFNQDRKDSLLLYAASVMPVSWYLRNHNDASGLFIEQATTIRMCCLDELKHHYGNSLMNSSDDDDGRVLYDRMLQEMEALRMKHLRVPVTDDVVSVALRTYKDCRDLEIPVPQGLAIHALSPLGTGEEWSVQEIEISSEPDSYPDGTTIEAITITRKQLRAHYKGAGFKKEVPATHPTLDNLDLDFDKEISCEYGIVVAWRFVGSEAWMDRYGHLVPQDPFL</sequence>
<comment type="caution">
    <text evidence="1">The sequence shown here is derived from an EMBL/GenBank/DDBJ whole genome shotgun (WGS) entry which is preliminary data.</text>
</comment>
<reference evidence="1 2" key="1">
    <citation type="submission" date="2020-05" db="EMBL/GenBank/DDBJ databases">
        <title>Identification and distribution of gene clusters putatively required for synthesis of sphingolipid metabolism inhibitors in phylogenetically diverse species of the filamentous fungus Fusarium.</title>
        <authorList>
            <person name="Kim H.-S."/>
            <person name="Busman M."/>
            <person name="Brown D.W."/>
            <person name="Divon H."/>
            <person name="Uhlig S."/>
            <person name="Proctor R.H."/>
        </authorList>
    </citation>
    <scope>NUCLEOTIDE SEQUENCE [LARGE SCALE GENOMIC DNA]</scope>
    <source>
        <strain evidence="1 2">NRRL 25196</strain>
    </source>
</reference>
<gene>
    <name evidence="1" type="ORF">FNAPI_5452</name>
</gene>
<evidence type="ECO:0000313" key="2">
    <source>
        <dbReference type="Proteomes" id="UP000574317"/>
    </source>
</evidence>
<keyword evidence="2" id="KW-1185">Reference proteome</keyword>
<name>A0A8H5JMA5_9HYPO</name>